<dbReference type="Pfam" id="PF13469">
    <property type="entry name" value="Sulfotransfer_3"/>
    <property type="match status" value="1"/>
</dbReference>
<dbReference type="EC" id="2.8.2.-" evidence="1"/>
<dbReference type="GO" id="GO:0016740">
    <property type="term" value="F:transferase activity"/>
    <property type="evidence" value="ECO:0007669"/>
    <property type="project" value="UniProtKB-KW"/>
</dbReference>
<dbReference type="EMBL" id="JBHUHX010000003">
    <property type="protein sequence ID" value="MFD2110466.1"/>
    <property type="molecule type" value="Genomic_DNA"/>
</dbReference>
<gene>
    <name evidence="1" type="ORF">ACFSJC_01270</name>
</gene>
<sequence>MTTRYHFISGLPRSGSTLLAAILRQNPHFHAGMTSPVGALFNGMLNQVSAGSEWGPVVTTEQRRRLLRGIVDSYYADQHDKTVIFDTNRLWCGKLPALLDLFPKTKVIACVRNVAWIMDSLERLYRANPYENTRLFNDESERNTVYSRVDTLAQRNRLVGFAWSALKEAFYGEQAASLLVVEYEMLAQAPHKVVPLIYRFLDQPSYDHDYSNVEYDAPEFDNALGVGGLHRVRSEVRLTPRSSVLPPDLFERYSNLAFWQDDQNSRAHRIVAQPSAVRNFAGLPEPTSSIQSATPQ</sequence>
<dbReference type="Proteomes" id="UP001597337">
    <property type="component" value="Unassembled WGS sequence"/>
</dbReference>
<dbReference type="RefSeq" id="WP_386022049.1">
    <property type="nucleotide sequence ID" value="NZ_JBHUHX010000003.1"/>
</dbReference>
<dbReference type="SUPFAM" id="SSF52540">
    <property type="entry name" value="P-loop containing nucleoside triphosphate hydrolases"/>
    <property type="match status" value="1"/>
</dbReference>
<protein>
    <submittedName>
        <fullName evidence="1">Sulfotransferase family protein</fullName>
        <ecNumber evidence="1">2.8.2.-</ecNumber>
    </submittedName>
</protein>
<organism evidence="1 2">
    <name type="scientific">Thiorhodococcus fuscus</name>
    <dbReference type="NCBI Taxonomy" id="527200"/>
    <lineage>
        <taxon>Bacteria</taxon>
        <taxon>Pseudomonadati</taxon>
        <taxon>Pseudomonadota</taxon>
        <taxon>Gammaproteobacteria</taxon>
        <taxon>Chromatiales</taxon>
        <taxon>Chromatiaceae</taxon>
        <taxon>Thiorhodococcus</taxon>
    </lineage>
</organism>
<dbReference type="Gene3D" id="3.40.50.300">
    <property type="entry name" value="P-loop containing nucleotide triphosphate hydrolases"/>
    <property type="match status" value="1"/>
</dbReference>
<comment type="caution">
    <text evidence="1">The sequence shown here is derived from an EMBL/GenBank/DDBJ whole genome shotgun (WGS) entry which is preliminary data.</text>
</comment>
<reference evidence="2" key="1">
    <citation type="journal article" date="2019" name="Int. J. Syst. Evol. Microbiol.">
        <title>The Global Catalogue of Microorganisms (GCM) 10K type strain sequencing project: providing services to taxonomists for standard genome sequencing and annotation.</title>
        <authorList>
            <consortium name="The Broad Institute Genomics Platform"/>
            <consortium name="The Broad Institute Genome Sequencing Center for Infectious Disease"/>
            <person name="Wu L."/>
            <person name="Ma J."/>
        </authorList>
    </citation>
    <scope>NUCLEOTIDE SEQUENCE [LARGE SCALE GENOMIC DNA]</scope>
    <source>
        <strain evidence="2">KACC 12597</strain>
    </source>
</reference>
<keyword evidence="1" id="KW-0808">Transferase</keyword>
<evidence type="ECO:0000313" key="2">
    <source>
        <dbReference type="Proteomes" id="UP001597337"/>
    </source>
</evidence>
<name>A0ABW4Y2Q2_9GAMM</name>
<proteinExistence type="predicted"/>
<dbReference type="InterPro" id="IPR027417">
    <property type="entry name" value="P-loop_NTPase"/>
</dbReference>
<evidence type="ECO:0000313" key="1">
    <source>
        <dbReference type="EMBL" id="MFD2110466.1"/>
    </source>
</evidence>
<accession>A0ABW4Y2Q2</accession>
<keyword evidence="2" id="KW-1185">Reference proteome</keyword>